<comment type="catalytic activity">
    <reaction evidence="1 5">
        <text>uridine(55) in tRNA = pseudouridine(55) in tRNA</text>
        <dbReference type="Rhea" id="RHEA:42532"/>
        <dbReference type="Rhea" id="RHEA-COMP:10101"/>
        <dbReference type="Rhea" id="RHEA-COMP:10102"/>
        <dbReference type="ChEBI" id="CHEBI:65314"/>
        <dbReference type="ChEBI" id="CHEBI:65315"/>
        <dbReference type="EC" id="5.4.99.25"/>
    </reaction>
</comment>
<gene>
    <name evidence="5 8" type="primary">truB</name>
    <name evidence="8" type="ORF">ISALK_03790</name>
</gene>
<keyword evidence="4 5" id="KW-0413">Isomerase</keyword>
<evidence type="ECO:0000313" key="9">
    <source>
        <dbReference type="Proteomes" id="UP000449710"/>
    </source>
</evidence>
<dbReference type="InterPro" id="IPR002501">
    <property type="entry name" value="PsdUridine_synth_N"/>
</dbReference>
<dbReference type="InterPro" id="IPR014780">
    <property type="entry name" value="tRNA_psdUridine_synth_TruB"/>
</dbReference>
<evidence type="ECO:0000259" key="6">
    <source>
        <dbReference type="Pfam" id="PF01509"/>
    </source>
</evidence>
<keyword evidence="9" id="KW-1185">Reference proteome</keyword>
<comment type="function">
    <text evidence="5">Responsible for synthesis of pseudouridine from uracil-55 in the psi GC loop of transfer RNAs.</text>
</comment>
<dbReference type="NCBIfam" id="TIGR00431">
    <property type="entry name" value="TruB"/>
    <property type="match status" value="1"/>
</dbReference>
<dbReference type="SUPFAM" id="SSF55120">
    <property type="entry name" value="Pseudouridine synthase"/>
    <property type="match status" value="1"/>
</dbReference>
<proteinExistence type="inferred from homology"/>
<dbReference type="GO" id="GO:1990481">
    <property type="term" value="P:mRNA pseudouridine synthesis"/>
    <property type="evidence" value="ECO:0007669"/>
    <property type="project" value="TreeGrafter"/>
</dbReference>
<feature type="domain" description="tRNA pseudouridylate synthase B C-terminal" evidence="7">
    <location>
        <begin position="171"/>
        <end position="228"/>
    </location>
</feature>
<evidence type="ECO:0000259" key="7">
    <source>
        <dbReference type="Pfam" id="PF16198"/>
    </source>
</evidence>
<dbReference type="InterPro" id="IPR020103">
    <property type="entry name" value="PsdUridine_synth_cat_dom_sf"/>
</dbReference>
<dbReference type="GO" id="GO:0003723">
    <property type="term" value="F:RNA binding"/>
    <property type="evidence" value="ECO:0007669"/>
    <property type="project" value="InterPro"/>
</dbReference>
<evidence type="ECO:0000256" key="3">
    <source>
        <dbReference type="ARBA" id="ARBA00022694"/>
    </source>
</evidence>
<feature type="active site" description="Nucleophile" evidence="5">
    <location>
        <position position="38"/>
    </location>
</feature>
<comment type="similarity">
    <text evidence="2 5">Belongs to the pseudouridine synthase TruB family. Type 1 subfamily.</text>
</comment>
<dbReference type="GO" id="GO:0031119">
    <property type="term" value="P:tRNA pseudouridine synthesis"/>
    <property type="evidence" value="ECO:0007669"/>
    <property type="project" value="UniProtKB-UniRule"/>
</dbReference>
<evidence type="ECO:0000256" key="1">
    <source>
        <dbReference type="ARBA" id="ARBA00000385"/>
    </source>
</evidence>
<dbReference type="RefSeq" id="WP_160719193.1">
    <property type="nucleotide sequence ID" value="NZ_SUMG01000003.1"/>
</dbReference>
<accession>A0AA44BE01</accession>
<reference evidence="8 9" key="1">
    <citation type="submission" date="2019-04" db="EMBL/GenBank/DDBJ databases">
        <title>Isachenkonia alkalipeptolytica gen. nov. sp. nov. a new anaerobic, alkiliphilic organothrophic bacterium capable to reduce synthesized ferrihydrite isolated from a soda lake.</title>
        <authorList>
            <person name="Toshchakov S.V."/>
            <person name="Zavarzina D.G."/>
            <person name="Zhilina T.N."/>
            <person name="Kostrikina N.A."/>
            <person name="Kublanov I.V."/>
        </authorList>
    </citation>
    <scope>NUCLEOTIDE SEQUENCE [LARGE SCALE GENOMIC DNA]</scope>
    <source>
        <strain evidence="8 9">Z-1701</strain>
    </source>
</reference>
<dbReference type="Gene3D" id="3.30.2350.10">
    <property type="entry name" value="Pseudouridine synthase"/>
    <property type="match status" value="1"/>
</dbReference>
<dbReference type="PANTHER" id="PTHR13767:SF2">
    <property type="entry name" value="PSEUDOURIDYLATE SYNTHASE TRUB1"/>
    <property type="match status" value="1"/>
</dbReference>
<evidence type="ECO:0000256" key="4">
    <source>
        <dbReference type="ARBA" id="ARBA00023235"/>
    </source>
</evidence>
<dbReference type="Pfam" id="PF16198">
    <property type="entry name" value="TruB_C_2"/>
    <property type="match status" value="1"/>
</dbReference>
<dbReference type="PANTHER" id="PTHR13767">
    <property type="entry name" value="TRNA-PSEUDOURIDINE SYNTHASE"/>
    <property type="match status" value="1"/>
</dbReference>
<evidence type="ECO:0000313" key="8">
    <source>
        <dbReference type="EMBL" id="NBG87615.1"/>
    </source>
</evidence>
<dbReference type="HAMAP" id="MF_01080">
    <property type="entry name" value="TruB_bact"/>
    <property type="match status" value="1"/>
</dbReference>
<evidence type="ECO:0000256" key="2">
    <source>
        <dbReference type="ARBA" id="ARBA00005642"/>
    </source>
</evidence>
<dbReference type="EC" id="5.4.99.25" evidence="5"/>
<organism evidence="8 9">
    <name type="scientific">Isachenkonia alkalipeptolytica</name>
    <dbReference type="NCBI Taxonomy" id="2565777"/>
    <lineage>
        <taxon>Bacteria</taxon>
        <taxon>Bacillati</taxon>
        <taxon>Bacillota</taxon>
        <taxon>Clostridia</taxon>
        <taxon>Eubacteriales</taxon>
        <taxon>Clostridiaceae</taxon>
        <taxon>Isachenkonia</taxon>
    </lineage>
</organism>
<feature type="domain" description="Pseudouridine synthase II N-terminal" evidence="6">
    <location>
        <begin position="23"/>
        <end position="170"/>
    </location>
</feature>
<dbReference type="Proteomes" id="UP000449710">
    <property type="component" value="Unassembled WGS sequence"/>
</dbReference>
<sequence length="299" mass="34020">MNGILNIIKPTGMTSHDVVYKVRKKLGIKKVGHTGTLDPNASGVLPICVGQATKISRFLLEKEKAYRTTCRLGMVTDTQDLDGKVLAEKPVRVTKEDVEKALTHFSPGYDQLPPMYSALKVGGKKLYEYAREGIEVPRDKRPVELKKLELLDFGERDFSLEVVCSKGTYIRTLCHDIGEKLKTGGVMAALERTVSGPFTIEQGILLEDLLQMEKEEIKERLFPVDYPLKDYPKYQVEKGREKLALNGNKMPLDPEKFPEPRDCREKPQYRIYLDQRFIGIGEIIREESSLKMKFVKVIL</sequence>
<evidence type="ECO:0000256" key="5">
    <source>
        <dbReference type="HAMAP-Rule" id="MF_01080"/>
    </source>
</evidence>
<comment type="caution">
    <text evidence="8">The sequence shown here is derived from an EMBL/GenBank/DDBJ whole genome shotgun (WGS) entry which is preliminary data.</text>
</comment>
<dbReference type="FunFam" id="3.30.2350.10:FF:000011">
    <property type="entry name" value="tRNA pseudouridine synthase B"/>
    <property type="match status" value="1"/>
</dbReference>
<dbReference type="EMBL" id="SUMG01000003">
    <property type="protein sequence ID" value="NBG87615.1"/>
    <property type="molecule type" value="Genomic_DNA"/>
</dbReference>
<dbReference type="GO" id="GO:0160148">
    <property type="term" value="F:tRNA pseudouridine(55) synthase activity"/>
    <property type="evidence" value="ECO:0007669"/>
    <property type="project" value="UniProtKB-EC"/>
</dbReference>
<dbReference type="Pfam" id="PF01509">
    <property type="entry name" value="TruB_N"/>
    <property type="match status" value="1"/>
</dbReference>
<name>A0AA44BE01_9CLOT</name>
<protein>
    <recommendedName>
        <fullName evidence="5">tRNA pseudouridine synthase B</fullName>
        <ecNumber evidence="5">5.4.99.25</ecNumber>
    </recommendedName>
    <alternativeName>
        <fullName evidence="5">tRNA pseudouridine(55) synthase</fullName>
        <shortName evidence="5">Psi55 synthase</shortName>
    </alternativeName>
    <alternativeName>
        <fullName evidence="5">tRNA pseudouridylate synthase</fullName>
    </alternativeName>
    <alternativeName>
        <fullName evidence="5">tRNA-uridine isomerase</fullName>
    </alternativeName>
</protein>
<dbReference type="InterPro" id="IPR032819">
    <property type="entry name" value="TruB_C"/>
</dbReference>
<keyword evidence="3 5" id="KW-0819">tRNA processing</keyword>
<dbReference type="AlphaFoldDB" id="A0AA44BE01"/>
<dbReference type="CDD" id="cd02573">
    <property type="entry name" value="PseudoU_synth_EcTruB"/>
    <property type="match status" value="1"/>
</dbReference>